<dbReference type="PANTHER" id="PTHR43095">
    <property type="entry name" value="SUGAR KINASE"/>
    <property type="match status" value="1"/>
</dbReference>
<evidence type="ECO:0000256" key="1">
    <source>
        <dbReference type="ARBA" id="ARBA00009156"/>
    </source>
</evidence>
<organism evidence="6 7">
    <name type="scientific">Aestuariivirga litoralis</name>
    <dbReference type="NCBI Taxonomy" id="2650924"/>
    <lineage>
        <taxon>Bacteria</taxon>
        <taxon>Pseudomonadati</taxon>
        <taxon>Pseudomonadota</taxon>
        <taxon>Alphaproteobacteria</taxon>
        <taxon>Hyphomicrobiales</taxon>
        <taxon>Aestuariivirgaceae</taxon>
        <taxon>Aestuariivirga</taxon>
    </lineage>
</organism>
<dbReference type="SUPFAM" id="SSF53067">
    <property type="entry name" value="Actin-like ATPase domain"/>
    <property type="match status" value="2"/>
</dbReference>
<dbReference type="Proteomes" id="UP000248795">
    <property type="component" value="Unassembled WGS sequence"/>
</dbReference>
<dbReference type="EMBL" id="QKVK01000003">
    <property type="protein sequence ID" value="PZF77325.1"/>
    <property type="molecule type" value="Genomic_DNA"/>
</dbReference>
<dbReference type="InterPro" id="IPR018484">
    <property type="entry name" value="FGGY_N"/>
</dbReference>
<dbReference type="InterPro" id="IPR018485">
    <property type="entry name" value="FGGY_C"/>
</dbReference>
<dbReference type="CDD" id="cd07805">
    <property type="entry name" value="ASKHA_NBD_FGGY_CvXK-like"/>
    <property type="match status" value="1"/>
</dbReference>
<evidence type="ECO:0000259" key="5">
    <source>
        <dbReference type="Pfam" id="PF02782"/>
    </source>
</evidence>
<feature type="domain" description="Carbohydrate kinase FGGY N-terminal" evidence="4">
    <location>
        <begin position="6"/>
        <end position="262"/>
    </location>
</feature>
<dbReference type="Pfam" id="PF00370">
    <property type="entry name" value="FGGY_N"/>
    <property type="match status" value="1"/>
</dbReference>
<sequence length="512" mass="55022">MKQDLIIAVDVGTSSLKVGLIGPDLDVLHAADHPYPVTYPGPGCAEQDPLDWWLALRLALVKLSNSCPGLRERAAGMVFASQMCGVVAVDRDGRPLRPCMIWLDKRAASLAREVMGGFPTLFGYGLFKLMNSIRLTNGAPSLNGMDPPAKMLWLKRHEPETYAEAWKLLDVKDWLLLRATGLAVTTADLANVTWMMDTRQGREGWSDSLVRRFGLKRSLLPDIVEGTSSPGGLTAAAATELGLPEGLPVFAGAGDVCAAAIGSGAVEDGELHISLGTSSWISGFYPGRRLSASEGYATILSPFGNRPLLIATQESAGSCLDWLARLAGNEPQEDEAPGVAPPLFLPWLAGERVPVDDNRLRGAFLGLSLQHGRASLRQAVTEGVALNTRWAWRSVARQKGTKHAHLLRAVGGGALNATLCQVLADCLGVDIAVARDPRNAGVRGAGAIAAAGLGWRPSVWDAARSFDRSSETVYRPDTARQAYFEARFRLFLDAYKRNAPWFRAAFEGAADD</sequence>
<dbReference type="PIRSF" id="PIRSF000538">
    <property type="entry name" value="GlpK"/>
    <property type="match status" value="1"/>
</dbReference>
<proteinExistence type="inferred from homology"/>
<keyword evidence="7" id="KW-1185">Reference proteome</keyword>
<dbReference type="InterPro" id="IPR043129">
    <property type="entry name" value="ATPase_NBD"/>
</dbReference>
<dbReference type="Gene3D" id="3.30.420.40">
    <property type="match status" value="2"/>
</dbReference>
<evidence type="ECO:0000313" key="6">
    <source>
        <dbReference type="EMBL" id="PZF77325.1"/>
    </source>
</evidence>
<keyword evidence="2" id="KW-0808">Transferase</keyword>
<dbReference type="AlphaFoldDB" id="A0A2W2APK1"/>
<evidence type="ECO:0000259" key="4">
    <source>
        <dbReference type="Pfam" id="PF00370"/>
    </source>
</evidence>
<dbReference type="PANTHER" id="PTHR43095:SF5">
    <property type="entry name" value="XYLULOSE KINASE"/>
    <property type="match status" value="1"/>
</dbReference>
<evidence type="ECO:0008006" key="8">
    <source>
        <dbReference type="Google" id="ProtNLM"/>
    </source>
</evidence>
<dbReference type="GO" id="GO:0005975">
    <property type="term" value="P:carbohydrate metabolic process"/>
    <property type="evidence" value="ECO:0007669"/>
    <property type="project" value="InterPro"/>
</dbReference>
<reference evidence="7" key="1">
    <citation type="submission" date="2018-06" db="EMBL/GenBank/DDBJ databases">
        <title>Aestuariibacter litoralis strain KCTC 52945T.</title>
        <authorList>
            <person name="Li X."/>
            <person name="Salam N."/>
            <person name="Li J.-L."/>
            <person name="Chen Y.-M."/>
            <person name="Yang Z.-W."/>
            <person name="Zhang L.-Y."/>
            <person name="Han M.-X."/>
            <person name="Xiao M."/>
            <person name="Li W.-J."/>
        </authorList>
    </citation>
    <scope>NUCLEOTIDE SEQUENCE [LARGE SCALE GENOMIC DNA]</scope>
    <source>
        <strain evidence="7">KCTC 52945</strain>
    </source>
</reference>
<gene>
    <name evidence="6" type="ORF">DK847_08365</name>
</gene>
<dbReference type="InterPro" id="IPR000577">
    <property type="entry name" value="Carb_kinase_FGGY"/>
</dbReference>
<comment type="caution">
    <text evidence="6">The sequence shown here is derived from an EMBL/GenBank/DDBJ whole genome shotgun (WGS) entry which is preliminary data.</text>
</comment>
<dbReference type="GO" id="GO:0016301">
    <property type="term" value="F:kinase activity"/>
    <property type="evidence" value="ECO:0007669"/>
    <property type="project" value="UniProtKB-KW"/>
</dbReference>
<evidence type="ECO:0000313" key="7">
    <source>
        <dbReference type="Proteomes" id="UP000248795"/>
    </source>
</evidence>
<name>A0A2W2APK1_9HYPH</name>
<dbReference type="Pfam" id="PF02782">
    <property type="entry name" value="FGGY_C"/>
    <property type="match status" value="1"/>
</dbReference>
<evidence type="ECO:0000256" key="3">
    <source>
        <dbReference type="ARBA" id="ARBA00022777"/>
    </source>
</evidence>
<protein>
    <recommendedName>
        <fullName evidence="8">Carbohydrate kinase</fullName>
    </recommendedName>
</protein>
<dbReference type="InterPro" id="IPR050406">
    <property type="entry name" value="FGGY_Carb_Kinase"/>
</dbReference>
<keyword evidence="3" id="KW-0418">Kinase</keyword>
<evidence type="ECO:0000256" key="2">
    <source>
        <dbReference type="ARBA" id="ARBA00022679"/>
    </source>
</evidence>
<dbReference type="RefSeq" id="WP_111197694.1">
    <property type="nucleotide sequence ID" value="NZ_QKVK01000003.1"/>
</dbReference>
<comment type="similarity">
    <text evidence="1">Belongs to the FGGY kinase family.</text>
</comment>
<feature type="domain" description="Carbohydrate kinase FGGY C-terminal" evidence="5">
    <location>
        <begin position="300"/>
        <end position="451"/>
    </location>
</feature>
<accession>A0A2W2APK1</accession>